<dbReference type="InterPro" id="IPR027921">
    <property type="entry name" value="NOPCHAP1"/>
</dbReference>
<dbReference type="OrthoDB" id="1112980at2759"/>
<dbReference type="PANTHER" id="PTHR28674:SF1">
    <property type="entry name" value="NOP PROTEIN CHAPERONE 1"/>
    <property type="match status" value="1"/>
</dbReference>
<dbReference type="GO" id="GO:0062064">
    <property type="term" value="F:box C/D methylation guide snoRNP complex binding"/>
    <property type="evidence" value="ECO:0007669"/>
    <property type="project" value="TreeGrafter"/>
</dbReference>
<dbReference type="EMBL" id="KE504237">
    <property type="protein sequence ID" value="EPS94327.1"/>
    <property type="molecule type" value="Genomic_DNA"/>
</dbReference>
<organism evidence="2 3">
    <name type="scientific">Fomitopsis schrenkii</name>
    <name type="common">Brown rot fungus</name>
    <dbReference type="NCBI Taxonomy" id="2126942"/>
    <lineage>
        <taxon>Eukaryota</taxon>
        <taxon>Fungi</taxon>
        <taxon>Dikarya</taxon>
        <taxon>Basidiomycota</taxon>
        <taxon>Agaricomycotina</taxon>
        <taxon>Agaricomycetes</taxon>
        <taxon>Polyporales</taxon>
        <taxon>Fomitopsis</taxon>
    </lineage>
</organism>
<proteinExistence type="predicted"/>
<keyword evidence="3" id="KW-1185">Reference proteome</keyword>
<feature type="compositionally biased region" description="Basic residues" evidence="1">
    <location>
        <begin position="181"/>
        <end position="191"/>
    </location>
</feature>
<dbReference type="GO" id="GO:0000492">
    <property type="term" value="P:box C/D snoRNP assembly"/>
    <property type="evidence" value="ECO:0007669"/>
    <property type="project" value="InterPro"/>
</dbReference>
<dbReference type="STRING" id="743788.S8DNY2"/>
<name>S8DNY2_FOMSC</name>
<accession>S8DNY2</accession>
<feature type="region of interest" description="Disordered" evidence="1">
    <location>
        <begin position="118"/>
        <end position="205"/>
    </location>
</feature>
<feature type="compositionally biased region" description="Acidic residues" evidence="1">
    <location>
        <begin position="132"/>
        <end position="150"/>
    </location>
</feature>
<dbReference type="eggNOG" id="ENOG502SBR7">
    <property type="taxonomic scope" value="Eukaryota"/>
</dbReference>
<feature type="compositionally biased region" description="Polar residues" evidence="1">
    <location>
        <begin position="52"/>
        <end position="61"/>
    </location>
</feature>
<dbReference type="Pfam" id="PF15370">
    <property type="entry name" value="NOPCHAP1"/>
    <property type="match status" value="1"/>
</dbReference>
<dbReference type="PANTHER" id="PTHR28674">
    <property type="entry name" value="SIMILAR TO DNA SEGMENT, CHR 10, WAYNE STATE UNIVERSITY 102,-EXPRESSED"/>
    <property type="match status" value="1"/>
</dbReference>
<dbReference type="HOGENOM" id="CLU_108136_0_0_1"/>
<feature type="region of interest" description="Disordered" evidence="1">
    <location>
        <begin position="42"/>
        <end position="62"/>
    </location>
</feature>
<reference evidence="2 3" key="1">
    <citation type="journal article" date="2012" name="Science">
        <title>The Paleozoic origin of enzymatic lignin decomposition reconstructed from 31 fungal genomes.</title>
        <authorList>
            <person name="Floudas D."/>
            <person name="Binder M."/>
            <person name="Riley R."/>
            <person name="Barry K."/>
            <person name="Blanchette R.A."/>
            <person name="Henrissat B."/>
            <person name="Martinez A.T."/>
            <person name="Otillar R."/>
            <person name="Spatafora J.W."/>
            <person name="Yadav J.S."/>
            <person name="Aerts A."/>
            <person name="Benoit I."/>
            <person name="Boyd A."/>
            <person name="Carlson A."/>
            <person name="Copeland A."/>
            <person name="Coutinho P.M."/>
            <person name="de Vries R.P."/>
            <person name="Ferreira P."/>
            <person name="Findley K."/>
            <person name="Foster B."/>
            <person name="Gaskell J."/>
            <person name="Glotzer D."/>
            <person name="Gorecki P."/>
            <person name="Heitman J."/>
            <person name="Hesse C."/>
            <person name="Hori C."/>
            <person name="Igarashi K."/>
            <person name="Jurgens J.A."/>
            <person name="Kallen N."/>
            <person name="Kersten P."/>
            <person name="Kohler A."/>
            <person name="Kuees U."/>
            <person name="Kumar T.K.A."/>
            <person name="Kuo A."/>
            <person name="LaButti K."/>
            <person name="Larrondo L.F."/>
            <person name="Lindquist E."/>
            <person name="Ling A."/>
            <person name="Lombard V."/>
            <person name="Lucas S."/>
            <person name="Lundell T."/>
            <person name="Martin R."/>
            <person name="McLaughlin D.J."/>
            <person name="Morgenstern I."/>
            <person name="Morin E."/>
            <person name="Murat C."/>
            <person name="Nagy L.G."/>
            <person name="Nolan M."/>
            <person name="Ohm R.A."/>
            <person name="Patyshakuliyeva A."/>
            <person name="Rokas A."/>
            <person name="Ruiz-Duenas F.J."/>
            <person name="Sabat G."/>
            <person name="Salamov A."/>
            <person name="Samejima M."/>
            <person name="Schmutz J."/>
            <person name="Slot J.C."/>
            <person name="St John F."/>
            <person name="Stenlid J."/>
            <person name="Sun H."/>
            <person name="Sun S."/>
            <person name="Syed K."/>
            <person name="Tsang A."/>
            <person name="Wiebenga A."/>
            <person name="Young D."/>
            <person name="Pisabarro A."/>
            <person name="Eastwood D.C."/>
            <person name="Martin F."/>
            <person name="Cullen D."/>
            <person name="Grigoriev I.V."/>
            <person name="Hibbett D.S."/>
        </authorList>
    </citation>
    <scope>NUCLEOTIDE SEQUENCE</scope>
    <source>
        <strain evidence="3">FP-58527</strain>
    </source>
</reference>
<protein>
    <submittedName>
        <fullName evidence="2">Uncharacterized protein</fullName>
    </submittedName>
</protein>
<evidence type="ECO:0000313" key="3">
    <source>
        <dbReference type="Proteomes" id="UP000015241"/>
    </source>
</evidence>
<sequence length="205" mass="21922">MPTDEDKGKTRAVEILEVEDEEQRRARMHDVFARLDASSRPHVLPRPVLPNLNGQSSTPLEPNSELLSRVQAFLPQLADSNAELARRVQGDPSAVDIENVDAGGAYIEMGSNLGLGVFEQRHNAGSRSSSDAETDSDADADSDSSTDDSDTSTSSSDSDGDGTSSDSDSSSSDPESAPSRRPIKPLPKRKPQITVLGEDSRERGS</sequence>
<feature type="compositionally biased region" description="Low complexity" evidence="1">
    <location>
        <begin position="151"/>
        <end position="180"/>
    </location>
</feature>
<evidence type="ECO:0000313" key="2">
    <source>
        <dbReference type="EMBL" id="EPS94327.1"/>
    </source>
</evidence>
<dbReference type="InParanoid" id="S8DNY2"/>
<gene>
    <name evidence="2" type="ORF">FOMPIDRAFT_1020124</name>
</gene>
<dbReference type="Proteomes" id="UP000015241">
    <property type="component" value="Unassembled WGS sequence"/>
</dbReference>
<evidence type="ECO:0000256" key="1">
    <source>
        <dbReference type="SAM" id="MobiDB-lite"/>
    </source>
</evidence>
<dbReference type="AlphaFoldDB" id="S8DNY2"/>